<protein>
    <recommendedName>
        <fullName evidence="7">BspA family leucine-rich repeat surface protein</fullName>
    </recommendedName>
</protein>
<evidence type="ECO:0000259" key="4">
    <source>
        <dbReference type="Pfam" id="PF19087"/>
    </source>
</evidence>
<dbReference type="AlphaFoldDB" id="A0A2A3U1F7"/>
<dbReference type="Proteomes" id="UP000217918">
    <property type="component" value="Unassembled WGS sequence"/>
</dbReference>
<dbReference type="Pfam" id="PF03382">
    <property type="entry name" value="DUF285"/>
    <property type="match status" value="1"/>
</dbReference>
<feature type="region of interest" description="Disordered" evidence="2">
    <location>
        <begin position="426"/>
        <end position="463"/>
    </location>
</feature>
<proteinExistence type="predicted"/>
<sequence>MKKTVIKETERLLILLGATGLLSGMGIVMNGTPITAQAATTTTQTQKILHSGDFGTSHWYISDDLTLHIGAGTFANLSNSQSAPPWTVYGDQIAKIVIEGPVTLAPNSRELFGYLGATSIEGLDQIDASHVTNFEFAFFGIQVPNLDLTSWDVHNVTDAGFMFMRAQSDVINLSGWQMPKLKLAQWMFMLAPRVHELDLAGINFRNADATRALMNMNLTVIHLGPDSLLTGTNLQPFHNDAYQDMWQDIGDGTTEAPTGKNRYTYSQLMAEFKGAAPYTYVRAKNPGQPVTVQYLDQLNQALVKADTLTGYYGDTFTAQAKTFAGYHVTSVDGEPTGTFGSRPYTVTYHYAVDEKNQQSLLGEDATITVGDPTPTSETFKAKATDKDGQALPVMVDLSQATLNQPGRYPVTLTTRDGQSKAVTLTVKAADESSSSSSSSSIDTSHSSSTPISSSNSDDSLSSGDLISGGDTDLAVFKGQAVYATKAVRLYQRPTFKASQVRARYAKQSRTKRPMFVVIGSAHSKHHALRFKVRDVNHHSKTVGKVGYITAKKAYVTNVYYQRTYTRVTVINPQGVNGYRTRKLTGKTRHYRSGQTLRVKRLVQYHLTTRYVLTNGRYVTTNKKLVKVQQNSVQQSTQHSAAVTTRTIK</sequence>
<feature type="domain" description="DUF5776" evidence="4">
    <location>
        <begin position="559"/>
        <end position="625"/>
    </location>
</feature>
<evidence type="ECO:0000313" key="6">
    <source>
        <dbReference type="Proteomes" id="UP000217918"/>
    </source>
</evidence>
<dbReference type="RefSeq" id="WP_096110456.1">
    <property type="nucleotide sequence ID" value="NZ_NVYO01000001.1"/>
</dbReference>
<dbReference type="InterPro" id="IPR013783">
    <property type="entry name" value="Ig-like_fold"/>
</dbReference>
<evidence type="ECO:0000313" key="5">
    <source>
        <dbReference type="EMBL" id="PBQ24877.1"/>
    </source>
</evidence>
<dbReference type="InterPro" id="IPR005046">
    <property type="entry name" value="DUF285"/>
</dbReference>
<dbReference type="InterPro" id="IPR044081">
    <property type="entry name" value="DUF5776"/>
</dbReference>
<dbReference type="EMBL" id="NVYO01000001">
    <property type="protein sequence ID" value="PBQ24877.1"/>
    <property type="molecule type" value="Genomic_DNA"/>
</dbReference>
<organism evidence="5 6">
    <name type="scientific">Levilactobacillus brevis</name>
    <name type="common">Lactobacillus brevis</name>
    <dbReference type="NCBI Taxonomy" id="1580"/>
    <lineage>
        <taxon>Bacteria</taxon>
        <taxon>Bacillati</taxon>
        <taxon>Bacillota</taxon>
        <taxon>Bacilli</taxon>
        <taxon>Lactobacillales</taxon>
        <taxon>Lactobacillaceae</taxon>
        <taxon>Levilactobacillus</taxon>
    </lineage>
</organism>
<dbReference type="InterPro" id="IPR009459">
    <property type="entry name" value="MucBP_dom"/>
</dbReference>
<name>A0A2A3U1F7_LEVBR</name>
<keyword evidence="1" id="KW-0677">Repeat</keyword>
<dbReference type="Gene3D" id="3.10.20.320">
    <property type="entry name" value="Putative peptidoglycan bound protein (lpxtg motif)"/>
    <property type="match status" value="1"/>
</dbReference>
<evidence type="ECO:0008006" key="7">
    <source>
        <dbReference type="Google" id="ProtNLM"/>
    </source>
</evidence>
<dbReference type="Gene3D" id="2.60.40.10">
    <property type="entry name" value="Immunoglobulins"/>
    <property type="match status" value="1"/>
</dbReference>
<feature type="compositionally biased region" description="Low complexity" evidence="2">
    <location>
        <begin position="432"/>
        <end position="463"/>
    </location>
</feature>
<evidence type="ECO:0000256" key="2">
    <source>
        <dbReference type="SAM" id="MobiDB-lite"/>
    </source>
</evidence>
<comment type="caution">
    <text evidence="5">The sequence shown here is derived from an EMBL/GenBank/DDBJ whole genome shotgun (WGS) entry which is preliminary data.</text>
</comment>
<evidence type="ECO:0000259" key="3">
    <source>
        <dbReference type="Pfam" id="PF06458"/>
    </source>
</evidence>
<dbReference type="Pfam" id="PF19087">
    <property type="entry name" value="DUF5776"/>
    <property type="match status" value="1"/>
</dbReference>
<accession>A0A2A3U1F7</accession>
<dbReference type="Pfam" id="PF06458">
    <property type="entry name" value="MucBP"/>
    <property type="match status" value="1"/>
</dbReference>
<reference evidence="5 6" key="1">
    <citation type="submission" date="2017-09" db="EMBL/GenBank/DDBJ databases">
        <title>Genome sequence of Lactobacillus brevis D7.</title>
        <authorList>
            <person name="Kwon M.-S."/>
            <person name="Lim S.K."/>
            <person name="Choi H.-J."/>
        </authorList>
    </citation>
    <scope>NUCLEOTIDE SEQUENCE [LARGE SCALE GENOMIC DNA]</scope>
    <source>
        <strain evidence="5 6">D7</strain>
    </source>
</reference>
<evidence type="ECO:0000256" key="1">
    <source>
        <dbReference type="ARBA" id="ARBA00022737"/>
    </source>
</evidence>
<feature type="domain" description="MucBP" evidence="3">
    <location>
        <begin position="289"/>
        <end position="350"/>
    </location>
</feature>
<gene>
    <name evidence="5" type="ORF">CNR29_12925</name>
</gene>